<dbReference type="Proteomes" id="UP000076964">
    <property type="component" value="Unassembled WGS sequence"/>
</dbReference>
<sequence length="193" mass="21860">MNLKELILKCRSYRRFDENYTVKKEDLLELIELARLAASAGNLQPLKYIISCNKEMNQRIFPCLRWVAYLKDWPGPAKGERPTAYIIVLGDKDITQIFGVDAGLATQNILLGAVEKGLGGCILGSIDRETLRKIFNLPVRFEILHVIALGKPAEKVVIENIPPEGDIKYFRDTTGVHHVPKRPLEELIVDIYC</sequence>
<accession>A0A177EA36</accession>
<organism evidence="4 5">
    <name type="scientific">Thermodesulfatator autotrophicus</name>
    <dbReference type="NCBI Taxonomy" id="1795632"/>
    <lineage>
        <taxon>Bacteria</taxon>
        <taxon>Pseudomonadati</taxon>
        <taxon>Thermodesulfobacteriota</taxon>
        <taxon>Thermodesulfobacteria</taxon>
        <taxon>Thermodesulfobacteriales</taxon>
        <taxon>Thermodesulfatatoraceae</taxon>
        <taxon>Thermodesulfatator</taxon>
    </lineage>
</organism>
<evidence type="ECO:0000256" key="1">
    <source>
        <dbReference type="ARBA" id="ARBA00007118"/>
    </source>
</evidence>
<evidence type="ECO:0000313" key="5">
    <source>
        <dbReference type="Proteomes" id="UP000076964"/>
    </source>
</evidence>
<dbReference type="InterPro" id="IPR023312">
    <property type="entry name" value="Put_nitroreductase_C_bac"/>
</dbReference>
<dbReference type="InterPro" id="IPR000415">
    <property type="entry name" value="Nitroreductase-like"/>
</dbReference>
<dbReference type="PANTHER" id="PTHR43673">
    <property type="entry name" value="NAD(P)H NITROREDUCTASE YDGI-RELATED"/>
    <property type="match status" value="1"/>
</dbReference>
<dbReference type="OrthoDB" id="9804207at2"/>
<evidence type="ECO:0000313" key="4">
    <source>
        <dbReference type="EMBL" id="OAG28290.1"/>
    </source>
</evidence>
<protein>
    <submittedName>
        <fullName evidence="4">Nitroreductase</fullName>
    </submittedName>
</protein>
<evidence type="ECO:0000259" key="3">
    <source>
        <dbReference type="Pfam" id="PF00881"/>
    </source>
</evidence>
<dbReference type="InterPro" id="IPR029479">
    <property type="entry name" value="Nitroreductase"/>
</dbReference>
<evidence type="ECO:0000256" key="2">
    <source>
        <dbReference type="ARBA" id="ARBA00023002"/>
    </source>
</evidence>
<dbReference type="RefSeq" id="WP_068541169.1">
    <property type="nucleotide sequence ID" value="NZ_LSFI01000008.1"/>
</dbReference>
<dbReference type="PANTHER" id="PTHR43673:SF10">
    <property type="entry name" value="NADH DEHYDROGENASE_NAD(P)H NITROREDUCTASE XCC3605-RELATED"/>
    <property type="match status" value="1"/>
</dbReference>
<dbReference type="Gene3D" id="3.40.109.10">
    <property type="entry name" value="NADH Oxidase"/>
    <property type="match status" value="1"/>
</dbReference>
<keyword evidence="2" id="KW-0560">Oxidoreductase</keyword>
<proteinExistence type="inferred from homology"/>
<gene>
    <name evidence="4" type="ORF">TH606_02760</name>
</gene>
<dbReference type="EMBL" id="LSFI01000008">
    <property type="protein sequence ID" value="OAG28290.1"/>
    <property type="molecule type" value="Genomic_DNA"/>
</dbReference>
<dbReference type="Gene3D" id="2.20.180.10">
    <property type="entry name" value="putative fmn-dependent nitroreductase like domains"/>
    <property type="match status" value="1"/>
</dbReference>
<reference evidence="4 5" key="1">
    <citation type="submission" date="2016-02" db="EMBL/GenBank/DDBJ databases">
        <title>Draft genome sequence of Thermodesulfatator sp. S606.</title>
        <authorList>
            <person name="Lai Q."/>
            <person name="Cao J."/>
            <person name="Dupont S."/>
            <person name="Shao Z."/>
            <person name="Jebbar M."/>
            <person name="Alain K."/>
        </authorList>
    </citation>
    <scope>NUCLEOTIDE SEQUENCE [LARGE SCALE GENOMIC DNA]</scope>
    <source>
        <strain evidence="4 5">S606</strain>
    </source>
</reference>
<dbReference type="AlphaFoldDB" id="A0A177EA36"/>
<keyword evidence="5" id="KW-1185">Reference proteome</keyword>
<dbReference type="Pfam" id="PF00881">
    <property type="entry name" value="Nitroreductase"/>
    <property type="match status" value="1"/>
</dbReference>
<dbReference type="STRING" id="1795632.TH606_02760"/>
<comment type="caution">
    <text evidence="4">The sequence shown here is derived from an EMBL/GenBank/DDBJ whole genome shotgun (WGS) entry which is preliminary data.</text>
</comment>
<dbReference type="SUPFAM" id="SSF55469">
    <property type="entry name" value="FMN-dependent nitroreductase-like"/>
    <property type="match status" value="1"/>
</dbReference>
<name>A0A177EA36_9BACT</name>
<comment type="similarity">
    <text evidence="1">Belongs to the nitroreductase family.</text>
</comment>
<feature type="domain" description="Nitroreductase" evidence="3">
    <location>
        <begin position="11"/>
        <end position="151"/>
    </location>
</feature>
<dbReference type="GO" id="GO:0016491">
    <property type="term" value="F:oxidoreductase activity"/>
    <property type="evidence" value="ECO:0007669"/>
    <property type="project" value="UniProtKB-KW"/>
</dbReference>